<evidence type="ECO:0000256" key="4">
    <source>
        <dbReference type="ARBA" id="ARBA00012827"/>
    </source>
</evidence>
<evidence type="ECO:0000256" key="6">
    <source>
        <dbReference type="ARBA" id="ARBA00022619"/>
    </source>
</evidence>
<dbReference type="InterPro" id="IPR026017">
    <property type="entry name" value="Lumazine-bd_dom"/>
</dbReference>
<dbReference type="Proteomes" id="UP000187735">
    <property type="component" value="Chromosome"/>
</dbReference>
<dbReference type="SUPFAM" id="SSF63380">
    <property type="entry name" value="Riboflavin synthase domain-like"/>
    <property type="match status" value="2"/>
</dbReference>
<evidence type="ECO:0000313" key="12">
    <source>
        <dbReference type="EMBL" id="APZ94569.1"/>
    </source>
</evidence>
<evidence type="ECO:0000256" key="3">
    <source>
        <dbReference type="ARBA" id="ARBA00004887"/>
    </source>
</evidence>
<dbReference type="PANTHER" id="PTHR21098">
    <property type="entry name" value="RIBOFLAVIN SYNTHASE ALPHA CHAIN"/>
    <property type="match status" value="1"/>
</dbReference>
<evidence type="ECO:0000259" key="11">
    <source>
        <dbReference type="PROSITE" id="PS51177"/>
    </source>
</evidence>
<dbReference type="PANTHER" id="PTHR21098:SF12">
    <property type="entry name" value="RIBOFLAVIN SYNTHASE"/>
    <property type="match status" value="1"/>
</dbReference>
<dbReference type="InterPro" id="IPR023366">
    <property type="entry name" value="ATP_synth_asu-like_sf"/>
</dbReference>
<dbReference type="FunFam" id="2.40.30.20:FF:000004">
    <property type="entry name" value="Riboflavin synthase, alpha subunit"/>
    <property type="match status" value="1"/>
</dbReference>
<organism evidence="12 13">
    <name type="scientific">Fuerstiella marisgermanici</name>
    <dbReference type="NCBI Taxonomy" id="1891926"/>
    <lineage>
        <taxon>Bacteria</taxon>
        <taxon>Pseudomonadati</taxon>
        <taxon>Planctomycetota</taxon>
        <taxon>Planctomycetia</taxon>
        <taxon>Planctomycetales</taxon>
        <taxon>Planctomycetaceae</taxon>
        <taxon>Fuerstiella</taxon>
    </lineage>
</organism>
<dbReference type="PIRSF" id="PIRSF000498">
    <property type="entry name" value="Riboflavin_syn_A"/>
    <property type="match status" value="1"/>
</dbReference>
<dbReference type="STRING" id="1891926.Fuma_04201"/>
<dbReference type="InterPro" id="IPR001783">
    <property type="entry name" value="Lumazine-bd"/>
</dbReference>
<dbReference type="NCBIfam" id="NF006767">
    <property type="entry name" value="PRK09289.1"/>
    <property type="match status" value="1"/>
</dbReference>
<dbReference type="CDD" id="cd00402">
    <property type="entry name" value="Riboflavin_synthase_like"/>
    <property type="match status" value="1"/>
</dbReference>
<keyword evidence="8" id="KW-0677">Repeat</keyword>
<keyword evidence="13" id="KW-1185">Reference proteome</keyword>
<accession>A0A1P8WKI6</accession>
<feature type="repeat" description="Lumazine-binding" evidence="10">
    <location>
        <begin position="100"/>
        <end position="196"/>
    </location>
</feature>
<keyword evidence="6" id="KW-0686">Riboflavin biosynthesis</keyword>
<evidence type="ECO:0000256" key="2">
    <source>
        <dbReference type="ARBA" id="ARBA00002803"/>
    </source>
</evidence>
<dbReference type="NCBIfam" id="NF009566">
    <property type="entry name" value="PRK13020.1"/>
    <property type="match status" value="1"/>
</dbReference>
<feature type="domain" description="Lumazine-binding" evidence="11">
    <location>
        <begin position="100"/>
        <end position="196"/>
    </location>
</feature>
<keyword evidence="7 12" id="KW-0808">Transferase</keyword>
<dbReference type="InterPro" id="IPR017938">
    <property type="entry name" value="Riboflavin_synthase-like_b-brl"/>
</dbReference>
<protein>
    <recommendedName>
        <fullName evidence="5 9">Riboflavin synthase</fullName>
        <ecNumber evidence="4 9">2.5.1.9</ecNumber>
    </recommendedName>
</protein>
<dbReference type="KEGG" id="fmr:Fuma_04201"/>
<gene>
    <name evidence="12" type="primary">ribE</name>
    <name evidence="12" type="ORF">Fuma_04201</name>
</gene>
<name>A0A1P8WKI6_9PLAN</name>
<dbReference type="AlphaFoldDB" id="A0A1P8WKI6"/>
<dbReference type="GO" id="GO:0004746">
    <property type="term" value="F:riboflavin synthase activity"/>
    <property type="evidence" value="ECO:0007669"/>
    <property type="project" value="UniProtKB-UniRule"/>
</dbReference>
<evidence type="ECO:0000256" key="1">
    <source>
        <dbReference type="ARBA" id="ARBA00000968"/>
    </source>
</evidence>
<evidence type="ECO:0000256" key="8">
    <source>
        <dbReference type="ARBA" id="ARBA00022737"/>
    </source>
</evidence>
<reference evidence="12 13" key="1">
    <citation type="journal article" date="2016" name="Front. Microbiol.">
        <title>Fuerstia marisgermanicae gen. nov., sp. nov., an Unusual Member of the Phylum Planctomycetes from the German Wadden Sea.</title>
        <authorList>
            <person name="Kohn T."/>
            <person name="Heuer A."/>
            <person name="Jogler M."/>
            <person name="Vollmers J."/>
            <person name="Boedeker C."/>
            <person name="Bunk B."/>
            <person name="Rast P."/>
            <person name="Borchert D."/>
            <person name="Glockner I."/>
            <person name="Freese H.M."/>
            <person name="Klenk H.P."/>
            <person name="Overmann J."/>
            <person name="Kaster A.K."/>
            <person name="Rohde M."/>
            <person name="Wiegand S."/>
            <person name="Jogler C."/>
        </authorList>
    </citation>
    <scope>NUCLEOTIDE SEQUENCE [LARGE SCALE GENOMIC DNA]</scope>
    <source>
        <strain evidence="12 13">NH11</strain>
    </source>
</reference>
<dbReference type="NCBIfam" id="TIGR00187">
    <property type="entry name" value="ribE"/>
    <property type="match status" value="1"/>
</dbReference>
<evidence type="ECO:0000256" key="5">
    <source>
        <dbReference type="ARBA" id="ARBA00013950"/>
    </source>
</evidence>
<feature type="repeat" description="Lumazine-binding" evidence="10">
    <location>
        <begin position="1"/>
        <end position="99"/>
    </location>
</feature>
<dbReference type="OrthoDB" id="9788537at2"/>
<dbReference type="EMBL" id="CP017641">
    <property type="protein sequence ID" value="APZ94569.1"/>
    <property type="molecule type" value="Genomic_DNA"/>
</dbReference>
<feature type="domain" description="Lumazine-binding" evidence="11">
    <location>
        <begin position="1"/>
        <end position="99"/>
    </location>
</feature>
<dbReference type="Pfam" id="PF00677">
    <property type="entry name" value="Lum_binding"/>
    <property type="match status" value="2"/>
</dbReference>
<evidence type="ECO:0000256" key="7">
    <source>
        <dbReference type="ARBA" id="ARBA00022679"/>
    </source>
</evidence>
<evidence type="ECO:0000313" key="13">
    <source>
        <dbReference type="Proteomes" id="UP000187735"/>
    </source>
</evidence>
<evidence type="ECO:0000256" key="10">
    <source>
        <dbReference type="PROSITE-ProRule" id="PRU00524"/>
    </source>
</evidence>
<comment type="function">
    <text evidence="2">Catalyzes the dismutation of two molecules of 6,7-dimethyl-8-ribityllumazine, resulting in the formation of riboflavin and 5-amino-6-(D-ribitylamino)uracil.</text>
</comment>
<dbReference type="GO" id="GO:0009231">
    <property type="term" value="P:riboflavin biosynthetic process"/>
    <property type="evidence" value="ECO:0007669"/>
    <property type="project" value="UniProtKB-KW"/>
</dbReference>
<proteinExistence type="predicted"/>
<comment type="catalytic activity">
    <reaction evidence="1">
        <text>2 6,7-dimethyl-8-(1-D-ribityl)lumazine + H(+) = 5-amino-6-(D-ribitylamino)uracil + riboflavin</text>
        <dbReference type="Rhea" id="RHEA:20772"/>
        <dbReference type="ChEBI" id="CHEBI:15378"/>
        <dbReference type="ChEBI" id="CHEBI:15934"/>
        <dbReference type="ChEBI" id="CHEBI:57986"/>
        <dbReference type="ChEBI" id="CHEBI:58201"/>
        <dbReference type="EC" id="2.5.1.9"/>
    </reaction>
</comment>
<evidence type="ECO:0000256" key="9">
    <source>
        <dbReference type="NCBIfam" id="TIGR00187"/>
    </source>
</evidence>
<sequence>MFTGLVEGQGIVRLLKQEPAGLRLTIRPNDDCFSATETAIGDSIAICGCCLTVVQIADGNLDFEAGEETLSKTSLGDLAEGSTVNLERSLAVGARLGGHFVQGHVDGVATVDQIDRSGEWVDMWFRVPPEMTNLMVPKGSVAVDGISLTLVNVEADRFSVALIPHTLDVTTLGQRDIGQRVNIELDILGKYVSKMLNGVSQGSIYNFTKRNL</sequence>
<dbReference type="RefSeq" id="WP_077025843.1">
    <property type="nucleotide sequence ID" value="NZ_CP017641.1"/>
</dbReference>
<dbReference type="Gene3D" id="2.40.30.20">
    <property type="match status" value="2"/>
</dbReference>
<comment type="pathway">
    <text evidence="3">Cofactor biosynthesis; riboflavin biosynthesis; riboflavin from 2-hydroxy-3-oxobutyl phosphate and 5-amino-6-(D-ribitylamino)uracil: step 2/2.</text>
</comment>
<dbReference type="PROSITE" id="PS51177">
    <property type="entry name" value="LUMAZINE_BIND"/>
    <property type="match status" value="2"/>
</dbReference>
<dbReference type="EC" id="2.5.1.9" evidence="4 9"/>